<feature type="transmembrane region" description="Helical" evidence="1">
    <location>
        <begin position="46"/>
        <end position="62"/>
    </location>
</feature>
<keyword evidence="1" id="KW-1133">Transmembrane helix</keyword>
<accession>A0A6A4QS61</accession>
<proteinExistence type="predicted"/>
<protein>
    <submittedName>
        <fullName evidence="2">Uncharacterized protein</fullName>
    </submittedName>
</protein>
<dbReference type="EMBL" id="WOCE01000003">
    <property type="protein sequence ID" value="KAE9617148.1"/>
    <property type="molecule type" value="Genomic_DNA"/>
</dbReference>
<keyword evidence="1" id="KW-0472">Membrane</keyword>
<organism evidence="2 3">
    <name type="scientific">Lupinus albus</name>
    <name type="common">White lupine</name>
    <name type="synonym">Lupinus termis</name>
    <dbReference type="NCBI Taxonomy" id="3870"/>
    <lineage>
        <taxon>Eukaryota</taxon>
        <taxon>Viridiplantae</taxon>
        <taxon>Streptophyta</taxon>
        <taxon>Embryophyta</taxon>
        <taxon>Tracheophyta</taxon>
        <taxon>Spermatophyta</taxon>
        <taxon>Magnoliopsida</taxon>
        <taxon>eudicotyledons</taxon>
        <taxon>Gunneridae</taxon>
        <taxon>Pentapetalae</taxon>
        <taxon>rosids</taxon>
        <taxon>fabids</taxon>
        <taxon>Fabales</taxon>
        <taxon>Fabaceae</taxon>
        <taxon>Papilionoideae</taxon>
        <taxon>50 kb inversion clade</taxon>
        <taxon>genistoids sensu lato</taxon>
        <taxon>core genistoids</taxon>
        <taxon>Genisteae</taxon>
        <taxon>Lupinus</taxon>
    </lineage>
</organism>
<dbReference type="Proteomes" id="UP000447434">
    <property type="component" value="Chromosome 3"/>
</dbReference>
<dbReference type="AlphaFoldDB" id="A0A6A4QS61"/>
<evidence type="ECO:0000313" key="3">
    <source>
        <dbReference type="Proteomes" id="UP000447434"/>
    </source>
</evidence>
<comment type="caution">
    <text evidence="2">The sequence shown here is derived from an EMBL/GenBank/DDBJ whole genome shotgun (WGS) entry which is preliminary data.</text>
</comment>
<reference evidence="3" key="1">
    <citation type="journal article" date="2020" name="Nat. Commun.">
        <title>Genome sequence of the cluster root forming white lupin.</title>
        <authorList>
            <person name="Hufnagel B."/>
            <person name="Marques A."/>
            <person name="Soriano A."/>
            <person name="Marques L."/>
            <person name="Divol F."/>
            <person name="Doumas P."/>
            <person name="Sallet E."/>
            <person name="Mancinotti D."/>
            <person name="Carrere S."/>
            <person name="Marande W."/>
            <person name="Arribat S."/>
            <person name="Keller J."/>
            <person name="Huneau C."/>
            <person name="Blein T."/>
            <person name="Aime D."/>
            <person name="Laguerre M."/>
            <person name="Taylor J."/>
            <person name="Schubert V."/>
            <person name="Nelson M."/>
            <person name="Geu-Flores F."/>
            <person name="Crespi M."/>
            <person name="Gallardo-Guerrero K."/>
            <person name="Delaux P.-M."/>
            <person name="Salse J."/>
            <person name="Berges H."/>
            <person name="Guyot R."/>
            <person name="Gouzy J."/>
            <person name="Peret B."/>
        </authorList>
    </citation>
    <scope>NUCLEOTIDE SEQUENCE [LARGE SCALE GENOMIC DNA]</scope>
    <source>
        <strain evidence="3">cv. Amiga</strain>
    </source>
</reference>
<keyword evidence="1" id="KW-0812">Transmembrane</keyword>
<name>A0A6A4QS61_LUPAL</name>
<gene>
    <name evidence="2" type="ORF">Lalb_Chr03g0032341</name>
</gene>
<evidence type="ECO:0000313" key="2">
    <source>
        <dbReference type="EMBL" id="KAE9617148.1"/>
    </source>
</evidence>
<keyword evidence="3" id="KW-1185">Reference proteome</keyword>
<sequence length="74" mass="8499">MMFEKQIEKDKPSALISTTVAMLPSAVESLETNAKFQINNMKSKKICLLLFLFLDIYFWVVYSEDGDEEVTGEE</sequence>
<evidence type="ECO:0000256" key="1">
    <source>
        <dbReference type="SAM" id="Phobius"/>
    </source>
</evidence>